<evidence type="ECO:0000256" key="14">
    <source>
        <dbReference type="ARBA" id="ARBA00023136"/>
    </source>
</evidence>
<evidence type="ECO:0000313" key="23">
    <source>
        <dbReference type="EMBL" id="KAI1892563.1"/>
    </source>
</evidence>
<dbReference type="CDD" id="cd03685">
    <property type="entry name" value="ClC_6_like"/>
    <property type="match status" value="1"/>
</dbReference>
<comment type="caution">
    <text evidence="21">Lacks conserved residue(s) required for the propagation of feature annotation.</text>
</comment>
<evidence type="ECO:0000256" key="21">
    <source>
        <dbReference type="RuleBase" id="RU361221"/>
    </source>
</evidence>
<evidence type="ECO:0000256" key="19">
    <source>
        <dbReference type="ARBA" id="ARBA00061575"/>
    </source>
</evidence>
<feature type="transmembrane region" description="Helical" evidence="21">
    <location>
        <begin position="318"/>
        <end position="338"/>
    </location>
</feature>
<dbReference type="GO" id="GO:0005247">
    <property type="term" value="F:voltage-gated chloride channel activity"/>
    <property type="evidence" value="ECO:0007669"/>
    <property type="project" value="InterPro"/>
</dbReference>
<proteinExistence type="inferred from homology"/>
<comment type="catalytic activity">
    <reaction evidence="17">
        <text>2 chloride(in) + H(+)(out) = 2 chloride(out) + H(+)(in)</text>
        <dbReference type="Rhea" id="RHEA:29567"/>
        <dbReference type="ChEBI" id="CHEBI:15378"/>
        <dbReference type="ChEBI" id="CHEBI:17996"/>
    </reaction>
    <physiologicalReaction direction="left-to-right" evidence="17">
        <dbReference type="Rhea" id="RHEA:29568"/>
    </physiologicalReaction>
</comment>
<dbReference type="Pfam" id="PF00571">
    <property type="entry name" value="CBS"/>
    <property type="match status" value="2"/>
</dbReference>
<evidence type="ECO:0000256" key="11">
    <source>
        <dbReference type="ARBA" id="ARBA00022989"/>
    </source>
</evidence>
<evidence type="ECO:0000256" key="12">
    <source>
        <dbReference type="ARBA" id="ARBA00023065"/>
    </source>
</evidence>
<dbReference type="PANTHER" id="PTHR11689">
    <property type="entry name" value="CHLORIDE CHANNEL PROTEIN CLC FAMILY MEMBER"/>
    <property type="match status" value="1"/>
</dbReference>
<feature type="transmembrane region" description="Helical" evidence="21">
    <location>
        <begin position="359"/>
        <end position="380"/>
    </location>
</feature>
<dbReference type="GO" id="GO:0031902">
    <property type="term" value="C:late endosome membrane"/>
    <property type="evidence" value="ECO:0007669"/>
    <property type="project" value="UniProtKB-SubCell"/>
</dbReference>
<feature type="transmembrane region" description="Helical" evidence="21">
    <location>
        <begin position="416"/>
        <end position="434"/>
    </location>
</feature>
<dbReference type="SMART" id="SM00116">
    <property type="entry name" value="CBS"/>
    <property type="match status" value="2"/>
</dbReference>
<evidence type="ECO:0000259" key="22">
    <source>
        <dbReference type="PROSITE" id="PS51371"/>
    </source>
</evidence>
<dbReference type="Proteomes" id="UP000829720">
    <property type="component" value="Unassembled WGS sequence"/>
</dbReference>
<dbReference type="InterPro" id="IPR001807">
    <property type="entry name" value="ClC"/>
</dbReference>
<dbReference type="SUPFAM" id="SSF81340">
    <property type="entry name" value="Clc chloride channel"/>
    <property type="match status" value="1"/>
</dbReference>
<dbReference type="Gene3D" id="3.10.580.10">
    <property type="entry name" value="CBS-domain"/>
    <property type="match status" value="1"/>
</dbReference>
<keyword evidence="15" id="KW-0325">Glycoprotein</keyword>
<keyword evidence="24" id="KW-1185">Reference proteome</keyword>
<accession>A0A8T3D4P3</accession>
<dbReference type="GO" id="GO:0015297">
    <property type="term" value="F:antiporter activity"/>
    <property type="evidence" value="ECO:0007669"/>
    <property type="project" value="UniProtKB-KW"/>
</dbReference>
<dbReference type="FunFam" id="1.10.3080.10:FF:000009">
    <property type="entry name" value="Chloride voltage-gated channel 6"/>
    <property type="match status" value="1"/>
</dbReference>
<dbReference type="PANTHER" id="PTHR11689:SF158">
    <property type="entry name" value="H(+)_CL(-) EXCHANGE TRANSPORTER 6"/>
    <property type="match status" value="1"/>
</dbReference>
<comment type="function">
    <text evidence="18">Voltage-gated channel mediating the exchange of chloride ions against protons. Functions as antiporter and contributes to the acidification of the late endosome lumen. The CLC channel family contains both chloride channels and proton-coupled anion transporters that exchange chloride or another anion for protons. The presence of conserved gating glutamate residues is typical for family members that function as antiporters.</text>
</comment>
<dbReference type="SUPFAM" id="SSF54631">
    <property type="entry name" value="CBS-domain pair"/>
    <property type="match status" value="1"/>
</dbReference>
<comment type="subcellular location">
    <subcellularLocation>
        <location evidence="1">Endosome membrane</location>
        <topology evidence="1">Multi-pass membrane protein</topology>
    </subcellularLocation>
    <subcellularLocation>
        <location evidence="2">Late endosome membrane</location>
    </subcellularLocation>
    <subcellularLocation>
        <location evidence="21">Membrane</location>
        <topology evidence="21">Multi-pass membrane protein</topology>
    </subcellularLocation>
</comment>
<feature type="transmembrane region" description="Helical" evidence="21">
    <location>
        <begin position="466"/>
        <end position="486"/>
    </location>
</feature>
<evidence type="ECO:0000256" key="13">
    <source>
        <dbReference type="ARBA" id="ARBA00023122"/>
    </source>
</evidence>
<keyword evidence="13 20" id="KW-0129">CBS domain</keyword>
<dbReference type="InterPro" id="IPR002248">
    <property type="entry name" value="Cl_channel-6"/>
</dbReference>
<keyword evidence="4" id="KW-0050">Antiport</keyword>
<evidence type="ECO:0000256" key="7">
    <source>
        <dbReference type="ARBA" id="ARBA00022737"/>
    </source>
</evidence>
<feature type="transmembrane region" description="Helical" evidence="21">
    <location>
        <begin position="225"/>
        <end position="247"/>
    </location>
</feature>
<keyword evidence="8" id="KW-0547">Nucleotide-binding</keyword>
<keyword evidence="12 21" id="KW-0406">Ion transport</keyword>
<feature type="transmembrane region" description="Helical" evidence="21">
    <location>
        <begin position="176"/>
        <end position="194"/>
    </location>
</feature>
<dbReference type="AlphaFoldDB" id="A0A8T3D4P3"/>
<evidence type="ECO:0000313" key="24">
    <source>
        <dbReference type="Proteomes" id="UP000829720"/>
    </source>
</evidence>
<dbReference type="Gene3D" id="1.10.3080.10">
    <property type="entry name" value="Clc chloride channel"/>
    <property type="match status" value="1"/>
</dbReference>
<evidence type="ECO:0000256" key="2">
    <source>
        <dbReference type="ARBA" id="ARBA00004414"/>
    </source>
</evidence>
<dbReference type="InterPro" id="IPR000644">
    <property type="entry name" value="CBS_dom"/>
</dbReference>
<evidence type="ECO:0000256" key="1">
    <source>
        <dbReference type="ARBA" id="ARBA00004337"/>
    </source>
</evidence>
<comment type="caution">
    <text evidence="23">The sequence shown here is derived from an EMBL/GenBank/DDBJ whole genome shotgun (WGS) entry which is preliminary data.</text>
</comment>
<feature type="transmembrane region" description="Helical" evidence="21">
    <location>
        <begin position="77"/>
        <end position="102"/>
    </location>
</feature>
<gene>
    <name evidence="23" type="ORF">AGOR_G00134870</name>
</gene>
<keyword evidence="7" id="KW-0677">Repeat</keyword>
<dbReference type="EMBL" id="JAERUA010000012">
    <property type="protein sequence ID" value="KAI1892563.1"/>
    <property type="molecule type" value="Genomic_DNA"/>
</dbReference>
<keyword evidence="5" id="KW-0597">Phosphoprotein</keyword>
<evidence type="ECO:0000256" key="10">
    <source>
        <dbReference type="ARBA" id="ARBA00022840"/>
    </source>
</evidence>
<dbReference type="GO" id="GO:0005524">
    <property type="term" value="F:ATP binding"/>
    <property type="evidence" value="ECO:0007669"/>
    <property type="project" value="UniProtKB-KW"/>
</dbReference>
<dbReference type="CDD" id="cd04591">
    <property type="entry name" value="CBS_pair_voltage-gated_CLC_euk_bac"/>
    <property type="match status" value="1"/>
</dbReference>
<dbReference type="InterPro" id="IPR051280">
    <property type="entry name" value="Cl-channel/antiporter"/>
</dbReference>
<name>A0A8T3D4P3_9TELE</name>
<dbReference type="FunFam" id="3.10.580.10:FF:000010">
    <property type="entry name" value="Chloride voltage-gated channel 6"/>
    <property type="match status" value="1"/>
</dbReference>
<keyword evidence="9" id="KW-0967">Endosome</keyword>
<keyword evidence="6 21" id="KW-0812">Transmembrane</keyword>
<comment type="similarity">
    <text evidence="19">Belongs to the chloride channel (TC 2.A.49) family. ClC-6/CLCN6 subfamily.</text>
</comment>
<evidence type="ECO:0000256" key="17">
    <source>
        <dbReference type="ARBA" id="ARBA00051599"/>
    </source>
</evidence>
<dbReference type="OrthoDB" id="428525at2759"/>
<keyword evidence="3 21" id="KW-0813">Transport</keyword>
<sequence>MACCGSCLCCQCCCRDGETRTPEELTILGETHEEEDEILPRKDYESLDYDRCINEPYVEVLEGMNNKKAKKYEAVKWLLVFAIGVTIGLVGLFVDFFVRLFSQLKFRLVEKSVKECTEKGCLALSLLELLAFNMTFIFIASVLVLIEPVAAGSGIPEIKSYLNGVKIPGIVRLQTFLCKAIGVLFTVAGGLFVGKEGPMIHSGAIQFTFTRELDSTFSDRDKRDFVSAGAAAGVAAAFGAPIGGTLFSLEEGSSFWNQALTWKVLFCSMSATFTLNFFRSGINFNKWGSFQLPGLLNFGEFKCQDGDKRCHLWTAVDLAFFVMMGIVGGLLGALFNCINKRLAKYRMRNVHPKAKFIRVLESLLVSMVTTVVVFLASMTLGECRDLSTPTTNNTTVLVSEVAIHQLFHQDGTFSPVTLTIFFVLYFLLACWTYGVSVPSGLFVPSLLCGAAFGRLVANILKINIGMAIYSGTFALVGAAAFLGGVVRMTISLTVILIESTNEITYGLPIMITLMVAKWTGDFFNKGIYDIHILLRGVPLLEWETEVEMDKLTASDIMEPNLTYVYPHTRIQSLVCILRTTVYHAFPVVTENREYEKEFMKGNILVSNNIRFKKTSVLTRAGEQRQRCQSMKSYPSSELRNVCDEQAGAEPNEGQDILQQMLERRHMPYPNLYPDQSPSEEWTMEERFRPLTFHGLILRSQLVNLLIRGVCYSENQSSATQPRLSYAEMTEDYPRYPDIHDLDLALLNPRMIVDVTPYMNPCPYTVSPNTHVSQVFNLFRTMGLRHLPVVNAMGEIVGIITRHNLTHEFLLAKLRQHSITI</sequence>
<feature type="transmembrane region" description="Helical" evidence="21">
    <location>
        <begin position="259"/>
        <end position="278"/>
    </location>
</feature>
<evidence type="ECO:0000256" key="9">
    <source>
        <dbReference type="ARBA" id="ARBA00022753"/>
    </source>
</evidence>
<protein>
    <recommendedName>
        <fullName evidence="21">Chloride channel protein</fullName>
    </recommendedName>
</protein>
<evidence type="ECO:0000256" key="18">
    <source>
        <dbReference type="ARBA" id="ARBA00056509"/>
    </source>
</evidence>
<keyword evidence="14 21" id="KW-0472">Membrane</keyword>
<evidence type="ECO:0000256" key="20">
    <source>
        <dbReference type="PROSITE-ProRule" id="PRU00703"/>
    </source>
</evidence>
<keyword evidence="10" id="KW-0067">ATP-binding</keyword>
<evidence type="ECO:0000256" key="8">
    <source>
        <dbReference type="ARBA" id="ARBA00022741"/>
    </source>
</evidence>
<dbReference type="PRINTS" id="PR01117">
    <property type="entry name" value="CLCHANNEL6"/>
</dbReference>
<dbReference type="Pfam" id="PF00654">
    <property type="entry name" value="Voltage_CLC"/>
    <property type="match status" value="1"/>
</dbReference>
<keyword evidence="16 21" id="KW-0868">Chloride</keyword>
<evidence type="ECO:0000256" key="4">
    <source>
        <dbReference type="ARBA" id="ARBA00022449"/>
    </source>
</evidence>
<evidence type="ECO:0000256" key="6">
    <source>
        <dbReference type="ARBA" id="ARBA00022692"/>
    </source>
</evidence>
<dbReference type="GO" id="GO:0005765">
    <property type="term" value="C:lysosomal membrane"/>
    <property type="evidence" value="ECO:0007669"/>
    <property type="project" value="TreeGrafter"/>
</dbReference>
<dbReference type="PROSITE" id="PS51371">
    <property type="entry name" value="CBS"/>
    <property type="match status" value="1"/>
</dbReference>
<evidence type="ECO:0000256" key="3">
    <source>
        <dbReference type="ARBA" id="ARBA00022448"/>
    </source>
</evidence>
<dbReference type="InterPro" id="IPR046342">
    <property type="entry name" value="CBS_dom_sf"/>
</dbReference>
<evidence type="ECO:0000256" key="16">
    <source>
        <dbReference type="ARBA" id="ARBA00023214"/>
    </source>
</evidence>
<feature type="transmembrane region" description="Helical" evidence="21">
    <location>
        <begin position="122"/>
        <end position="146"/>
    </location>
</feature>
<dbReference type="PRINTS" id="PR00762">
    <property type="entry name" value="CLCHANNEL"/>
</dbReference>
<reference evidence="23" key="1">
    <citation type="submission" date="2021-01" db="EMBL/GenBank/DDBJ databases">
        <authorList>
            <person name="Zahm M."/>
            <person name="Roques C."/>
            <person name="Cabau C."/>
            <person name="Klopp C."/>
            <person name="Donnadieu C."/>
            <person name="Jouanno E."/>
            <person name="Lampietro C."/>
            <person name="Louis A."/>
            <person name="Herpin A."/>
            <person name="Echchiki A."/>
            <person name="Berthelot C."/>
            <person name="Parey E."/>
            <person name="Roest-Crollius H."/>
            <person name="Braasch I."/>
            <person name="Postlethwait J."/>
            <person name="Bobe J."/>
            <person name="Montfort J."/>
            <person name="Bouchez O."/>
            <person name="Begum T."/>
            <person name="Mejri S."/>
            <person name="Adams A."/>
            <person name="Chen W.-J."/>
            <person name="Guiguen Y."/>
        </authorList>
    </citation>
    <scope>NUCLEOTIDE SEQUENCE</scope>
    <source>
        <tissue evidence="23">Blood</tissue>
    </source>
</reference>
<keyword evidence="11 21" id="KW-1133">Transmembrane helix</keyword>
<dbReference type="InterPro" id="IPR014743">
    <property type="entry name" value="Cl-channel_core"/>
</dbReference>
<feature type="domain" description="CBS" evidence="22">
    <location>
        <begin position="758"/>
        <end position="818"/>
    </location>
</feature>
<organism evidence="23 24">
    <name type="scientific">Albula goreensis</name>
    <dbReference type="NCBI Taxonomy" id="1534307"/>
    <lineage>
        <taxon>Eukaryota</taxon>
        <taxon>Metazoa</taxon>
        <taxon>Chordata</taxon>
        <taxon>Craniata</taxon>
        <taxon>Vertebrata</taxon>
        <taxon>Euteleostomi</taxon>
        <taxon>Actinopterygii</taxon>
        <taxon>Neopterygii</taxon>
        <taxon>Teleostei</taxon>
        <taxon>Albuliformes</taxon>
        <taxon>Albulidae</taxon>
        <taxon>Albula</taxon>
    </lineage>
</organism>
<evidence type="ECO:0000256" key="5">
    <source>
        <dbReference type="ARBA" id="ARBA00022553"/>
    </source>
</evidence>
<evidence type="ECO:0000256" key="15">
    <source>
        <dbReference type="ARBA" id="ARBA00023180"/>
    </source>
</evidence>